<name>A0A7I9ZR23_9MYCO</name>
<gene>
    <name evidence="1" type="ORF">MHIP_36290</name>
</gene>
<dbReference type="RefSeq" id="WP_163890604.1">
    <property type="nucleotide sequence ID" value="NZ_BLLB01000002.1"/>
</dbReference>
<organism evidence="1 2">
    <name type="scientific">Mycolicibacterium hippocampi</name>
    <dbReference type="NCBI Taxonomy" id="659824"/>
    <lineage>
        <taxon>Bacteria</taxon>
        <taxon>Bacillati</taxon>
        <taxon>Actinomycetota</taxon>
        <taxon>Actinomycetes</taxon>
        <taxon>Mycobacteriales</taxon>
        <taxon>Mycobacteriaceae</taxon>
        <taxon>Mycolicibacterium</taxon>
    </lineage>
</organism>
<dbReference type="Proteomes" id="UP000465304">
    <property type="component" value="Unassembled WGS sequence"/>
</dbReference>
<keyword evidence="2" id="KW-1185">Reference proteome</keyword>
<evidence type="ECO:0000313" key="1">
    <source>
        <dbReference type="EMBL" id="GFH03146.1"/>
    </source>
</evidence>
<accession>A0A7I9ZR23</accession>
<reference evidence="1 2" key="1">
    <citation type="journal article" date="2019" name="Emerg. Microbes Infect.">
        <title>Comprehensive subspecies identification of 175 nontuberculous mycobacteria species based on 7547 genomic profiles.</title>
        <authorList>
            <person name="Matsumoto Y."/>
            <person name="Kinjo T."/>
            <person name="Motooka D."/>
            <person name="Nabeya D."/>
            <person name="Jung N."/>
            <person name="Uechi K."/>
            <person name="Horii T."/>
            <person name="Iida T."/>
            <person name="Fujita J."/>
            <person name="Nakamura S."/>
        </authorList>
    </citation>
    <scope>NUCLEOTIDE SEQUENCE [LARGE SCALE GENOMIC DNA]</scope>
    <source>
        <strain evidence="1 2">JCM 30996</strain>
    </source>
</reference>
<evidence type="ECO:0000313" key="2">
    <source>
        <dbReference type="Proteomes" id="UP000465304"/>
    </source>
</evidence>
<protein>
    <submittedName>
        <fullName evidence="1">Uncharacterized protein</fullName>
    </submittedName>
</protein>
<proteinExistence type="predicted"/>
<comment type="caution">
    <text evidence="1">The sequence shown here is derived from an EMBL/GenBank/DDBJ whole genome shotgun (WGS) entry which is preliminary data.</text>
</comment>
<dbReference type="EMBL" id="BLLB01000002">
    <property type="protein sequence ID" value="GFH03146.1"/>
    <property type="molecule type" value="Genomic_DNA"/>
</dbReference>
<sequence>MALNTLPAYTIQPTYLRVVAGRVEDDPDLPMIGIQAHDRRGQFTLPLSATDAATMAKLLMMLANDVRERDGLPAYEL</sequence>
<dbReference type="AlphaFoldDB" id="A0A7I9ZR23"/>